<feature type="region of interest" description="Disordered" evidence="2">
    <location>
        <begin position="78"/>
        <end position="101"/>
    </location>
</feature>
<sequence>MGPATGSGVICTAGSLQHHYDELGNLIQTQLPDGRWLNRLYYGSGHLHQINLDGQVISDFERDRLHREVLRTQGQISTRSEYDRSGRLRSRQRRHSSQPSLLPAAVQKHFEYDAAANLLDAPQPGAGLVVHNKLLTYQDKRYRYDAFGRLIEKRSAKRGLQRFGYDAESRLIEVRNKNGSVVRMTYDPLGRRIEKTEHAPHGYPLGETRFTWDGLRLLQEHRHQQTSLYLYEDEGYEPLARVDGTGPLQKVRYYHNDLNGLPEQLTEADGHNVWQATYRVWGNTLEEVREPYYIEEQNLRFQGQYLDRETGLHFNTFRFYDPDVGRFTTPDPIGLEGGLNLYQYAPNPIGWADPWG</sequence>
<dbReference type="Gene3D" id="2.180.10.10">
    <property type="entry name" value="RHS repeat-associated core"/>
    <property type="match status" value="1"/>
</dbReference>
<dbReference type="InterPro" id="IPR006530">
    <property type="entry name" value="YD"/>
</dbReference>
<dbReference type="Pfam" id="PF25023">
    <property type="entry name" value="TEN_YD-shell"/>
    <property type="match status" value="1"/>
</dbReference>
<dbReference type="Proteomes" id="UP000066487">
    <property type="component" value="Chromosome"/>
</dbReference>
<reference evidence="5" key="1">
    <citation type="submission" date="2015-09" db="EMBL/GenBank/DDBJ databases">
        <title>Whole genome sequence of Pseudomonas fluorescens FW300-N2E3.</title>
        <authorList>
            <person name="Ray J."/>
            <person name="Melnyk R."/>
            <person name="Deutschbauer A."/>
        </authorList>
    </citation>
    <scope>NUCLEOTIDE SEQUENCE [LARGE SCALE GENOMIC DNA]</scope>
    <source>
        <strain evidence="5">FW300-N2E3</strain>
    </source>
</reference>
<dbReference type="EMBL" id="CP012830">
    <property type="protein sequence ID" value="ALI01328.1"/>
    <property type="molecule type" value="Genomic_DNA"/>
</dbReference>
<name>A0A0N9WGK4_PSEFL</name>
<dbReference type="PANTHER" id="PTHR32305">
    <property type="match status" value="1"/>
</dbReference>
<gene>
    <name evidence="4" type="ORF">AO353_09705</name>
</gene>
<proteinExistence type="predicted"/>
<reference evidence="4 5" key="2">
    <citation type="journal article" date="2018" name="Nature">
        <title>Mutant phenotypes for thousands of bacterial genes of unknown function.</title>
        <authorList>
            <person name="Price M.N."/>
            <person name="Wetmore K.M."/>
            <person name="Waters R.J."/>
            <person name="Callaghan M."/>
            <person name="Ray J."/>
            <person name="Liu H."/>
            <person name="Kuehl J.V."/>
            <person name="Melnyk R.A."/>
            <person name="Lamson J.S."/>
            <person name="Suh Y."/>
            <person name="Carlson H.K."/>
            <person name="Esquivel Z."/>
            <person name="Sadeeshkumar H."/>
            <person name="Chakraborty R."/>
            <person name="Zane G.M."/>
            <person name="Rubin B.E."/>
            <person name="Wall J.D."/>
            <person name="Visel A."/>
            <person name="Bristow J."/>
            <person name="Blow M.J."/>
            <person name="Arkin A.P."/>
            <person name="Deutschbauer A.M."/>
        </authorList>
    </citation>
    <scope>NUCLEOTIDE SEQUENCE [LARGE SCALE GENOMIC DNA]</scope>
    <source>
        <strain evidence="4 5">FW300-N2E3</strain>
    </source>
</reference>
<evidence type="ECO:0000256" key="2">
    <source>
        <dbReference type="SAM" id="MobiDB-lite"/>
    </source>
</evidence>
<keyword evidence="1" id="KW-0677">Repeat</keyword>
<dbReference type="InterPro" id="IPR022385">
    <property type="entry name" value="Rhs_assc_core"/>
</dbReference>
<dbReference type="NCBIfam" id="TIGR03696">
    <property type="entry name" value="Rhs_assc_core"/>
    <property type="match status" value="1"/>
</dbReference>
<protein>
    <recommendedName>
        <fullName evidence="3">Teneurin-like YD-shell domain-containing protein</fullName>
    </recommendedName>
</protein>
<dbReference type="PANTHER" id="PTHR32305:SF15">
    <property type="entry name" value="PROTEIN RHSA-RELATED"/>
    <property type="match status" value="1"/>
</dbReference>
<dbReference type="PRINTS" id="PR00394">
    <property type="entry name" value="RHSPROTEIN"/>
</dbReference>
<dbReference type="InterPro" id="IPR056823">
    <property type="entry name" value="TEN-like_YD-shell"/>
</dbReference>
<evidence type="ECO:0000256" key="1">
    <source>
        <dbReference type="ARBA" id="ARBA00022737"/>
    </source>
</evidence>
<accession>A0A0N9WGK4</accession>
<dbReference type="AlphaFoldDB" id="A0A0N9WGK4"/>
<dbReference type="InterPro" id="IPR050708">
    <property type="entry name" value="T6SS_VgrG/RHS"/>
</dbReference>
<organism evidence="4 5">
    <name type="scientific">Pseudomonas fluorescens</name>
    <dbReference type="NCBI Taxonomy" id="294"/>
    <lineage>
        <taxon>Bacteria</taxon>
        <taxon>Pseudomonadati</taxon>
        <taxon>Pseudomonadota</taxon>
        <taxon>Gammaproteobacteria</taxon>
        <taxon>Pseudomonadales</taxon>
        <taxon>Pseudomonadaceae</taxon>
        <taxon>Pseudomonas</taxon>
    </lineage>
</organism>
<feature type="compositionally biased region" description="Basic residues" evidence="2">
    <location>
        <begin position="87"/>
        <end position="96"/>
    </location>
</feature>
<evidence type="ECO:0000259" key="3">
    <source>
        <dbReference type="Pfam" id="PF25023"/>
    </source>
</evidence>
<evidence type="ECO:0000313" key="4">
    <source>
        <dbReference type="EMBL" id="ALI01328.1"/>
    </source>
</evidence>
<dbReference type="NCBIfam" id="TIGR01643">
    <property type="entry name" value="YD_repeat_2x"/>
    <property type="match status" value="2"/>
</dbReference>
<feature type="domain" description="Teneurin-like YD-shell" evidence="3">
    <location>
        <begin position="108"/>
        <end position="331"/>
    </location>
</feature>
<evidence type="ECO:0000313" key="5">
    <source>
        <dbReference type="Proteomes" id="UP000066487"/>
    </source>
</evidence>